<dbReference type="InterPro" id="IPR019734">
    <property type="entry name" value="TPR_rpt"/>
</dbReference>
<keyword evidence="3" id="KW-1185">Reference proteome</keyword>
<dbReference type="Gene3D" id="1.25.40.10">
    <property type="entry name" value="Tetratricopeptide repeat domain"/>
    <property type="match status" value="2"/>
</dbReference>
<dbReference type="SMART" id="SM00028">
    <property type="entry name" value="TPR"/>
    <property type="match status" value="4"/>
</dbReference>
<dbReference type="AlphaFoldDB" id="A0A511B0D7"/>
<dbReference type="Proteomes" id="UP000321230">
    <property type="component" value="Unassembled WGS sequence"/>
</dbReference>
<dbReference type="PROSITE" id="PS50005">
    <property type="entry name" value="TPR"/>
    <property type="match status" value="3"/>
</dbReference>
<dbReference type="PANTHER" id="PTHR12558:SF13">
    <property type="entry name" value="CELL DIVISION CYCLE PROTEIN 27 HOMOLOG"/>
    <property type="match status" value="1"/>
</dbReference>
<comment type="caution">
    <text evidence="2">The sequence shown here is derived from an EMBL/GenBank/DDBJ whole genome shotgun (WGS) entry which is preliminary data.</text>
</comment>
<proteinExistence type="predicted"/>
<dbReference type="EMBL" id="BJUZ01000002">
    <property type="protein sequence ID" value="GEK93915.1"/>
    <property type="molecule type" value="Genomic_DNA"/>
</dbReference>
<accession>A0A511B0D7</accession>
<feature type="repeat" description="TPR" evidence="1">
    <location>
        <begin position="220"/>
        <end position="253"/>
    </location>
</feature>
<evidence type="ECO:0000313" key="3">
    <source>
        <dbReference type="Proteomes" id="UP000321230"/>
    </source>
</evidence>
<dbReference type="RefSeq" id="WP_228118512.1">
    <property type="nucleotide sequence ID" value="NZ_BARC01000008.1"/>
</dbReference>
<reference evidence="2 3" key="1">
    <citation type="submission" date="2019-07" db="EMBL/GenBank/DDBJ databases">
        <title>Whole genome shotgun sequence of Gluconobacter wancherniae NBRC 103581.</title>
        <authorList>
            <person name="Hosoyama A."/>
            <person name="Uohara A."/>
            <person name="Ohji S."/>
            <person name="Ichikawa N."/>
        </authorList>
    </citation>
    <scope>NUCLEOTIDE SEQUENCE [LARGE SCALE GENOMIC DNA]</scope>
    <source>
        <strain evidence="2 3">NBRC 103581</strain>
    </source>
</reference>
<feature type="repeat" description="TPR" evidence="1">
    <location>
        <begin position="186"/>
        <end position="219"/>
    </location>
</feature>
<protein>
    <submittedName>
        <fullName evidence="2">Uncharacterized protein</fullName>
    </submittedName>
</protein>
<dbReference type="SUPFAM" id="SSF48452">
    <property type="entry name" value="TPR-like"/>
    <property type="match status" value="1"/>
</dbReference>
<dbReference type="Pfam" id="PF13432">
    <property type="entry name" value="TPR_16"/>
    <property type="match status" value="3"/>
</dbReference>
<organism evidence="2 3">
    <name type="scientific">Gluconobacter wancherniae NBRC 103581</name>
    <dbReference type="NCBI Taxonomy" id="656744"/>
    <lineage>
        <taxon>Bacteria</taxon>
        <taxon>Pseudomonadati</taxon>
        <taxon>Pseudomonadota</taxon>
        <taxon>Alphaproteobacteria</taxon>
        <taxon>Acetobacterales</taxon>
        <taxon>Acetobacteraceae</taxon>
        <taxon>Gluconobacter</taxon>
    </lineage>
</organism>
<dbReference type="Gene3D" id="3.40.50.2000">
    <property type="entry name" value="Glycogen Phosphorylase B"/>
    <property type="match status" value="1"/>
</dbReference>
<sequence length="582" mass="63904">MPHSQLETSLEQTACAASGRREELENAELLFGSGLLDEARNSALAAMEEFPLPASLMLGRIALRSQNFVEADYYFRRALECENAATTRLFLVAALTGARRPQEALSELCVAIRELPETARMMFQVGGLYEALEQFEDAEAFYERSLKKQPAPRVQHRLGTVLLMQNRVADSIAVFESLCRAEPGNIDYRIDLGTAYARSGNFENALSCALEAIRARPEDVMALNNAGYALQCLNRSQEALQFYDRAVVVDPDYAPARFGRAVALLKNGAFATGWAEYDWRWLHGQSMRTDLKVPFWHGEDLTGKTILLHSEQGFGDTLQFIRLAQDVARLGVRVLAHVPPALVRLMENVEGLAGVYAAWDGSVPIDYHCPLLSVPARIGLIPANFPAAPYLSVCPEMQKESGEKLRHTVAGKGDKPDLIVGLVWAGDPRPHDKAAAHTDGRRSMTLADFAPLARVEGVRFVSFQFGVAREQISTAPFPITDAMDGVTDFLDTAALLSGIDLLISVDTSIVHLAGGLGVPVWVLSRADGCWRWGENVSTTPWYPQTRIIRQEKAHDWAPVIAEAAGLLGQVVDIYRTTLAGVA</sequence>
<name>A0A511B0D7_9PROT</name>
<dbReference type="InterPro" id="IPR011990">
    <property type="entry name" value="TPR-like_helical_dom_sf"/>
</dbReference>
<evidence type="ECO:0000313" key="2">
    <source>
        <dbReference type="EMBL" id="GEK93915.1"/>
    </source>
</evidence>
<dbReference type="PANTHER" id="PTHR12558">
    <property type="entry name" value="CELL DIVISION CYCLE 16,23,27"/>
    <property type="match status" value="1"/>
</dbReference>
<feature type="repeat" description="TPR" evidence="1">
    <location>
        <begin position="119"/>
        <end position="152"/>
    </location>
</feature>
<keyword evidence="1" id="KW-0802">TPR repeat</keyword>
<dbReference type="SUPFAM" id="SSF53756">
    <property type="entry name" value="UDP-Glycosyltransferase/glycogen phosphorylase"/>
    <property type="match status" value="1"/>
</dbReference>
<evidence type="ECO:0000256" key="1">
    <source>
        <dbReference type="PROSITE-ProRule" id="PRU00339"/>
    </source>
</evidence>
<gene>
    <name evidence="2" type="ORF">GWA01_16850</name>
</gene>